<dbReference type="AlphaFoldDB" id="A0A4U7AK85"/>
<name>A0A4U7AK85_9PEZI</name>
<dbReference type="InterPro" id="IPR013154">
    <property type="entry name" value="ADH-like_N"/>
</dbReference>
<evidence type="ECO:0000259" key="2">
    <source>
        <dbReference type="SMART" id="SM00829"/>
    </source>
</evidence>
<comment type="caution">
    <text evidence="3">The sequence shown here is derived from an EMBL/GenBank/DDBJ whole genome shotgun (WGS) entry which is preliminary data.</text>
</comment>
<protein>
    <submittedName>
        <fullName evidence="3">Zinc-binding dehydrogenase-like protein 3</fullName>
    </submittedName>
</protein>
<dbReference type="InterPro" id="IPR011032">
    <property type="entry name" value="GroES-like_sf"/>
</dbReference>
<feature type="region of interest" description="Disordered" evidence="1">
    <location>
        <begin position="82"/>
        <end position="119"/>
    </location>
</feature>
<dbReference type="Gene3D" id="3.90.180.10">
    <property type="entry name" value="Medium-chain alcohol dehydrogenases, catalytic domain"/>
    <property type="match status" value="1"/>
</dbReference>
<organism evidence="3 4">
    <name type="scientific">Elsinoe australis</name>
    <dbReference type="NCBI Taxonomy" id="40998"/>
    <lineage>
        <taxon>Eukaryota</taxon>
        <taxon>Fungi</taxon>
        <taxon>Dikarya</taxon>
        <taxon>Ascomycota</taxon>
        <taxon>Pezizomycotina</taxon>
        <taxon>Dothideomycetes</taxon>
        <taxon>Dothideomycetidae</taxon>
        <taxon>Myriangiales</taxon>
        <taxon>Elsinoaceae</taxon>
        <taxon>Elsinoe</taxon>
    </lineage>
</organism>
<sequence length="367" mass="38630">MEAIHLASFLPPSAPFTSLQPTTIPLPTPKDNEILIRVTHVSIQQVDLLYARGQHQNNNPKKGHIHPPFTLGLDFSGIVISTPSSRSSPTTTSNPKSPQTKPPTISNPHHSPSFSPGDRIFGSHPSAFSTFLSLPSTVLHHIPPTITPRDAAALVSGVVSYTAARVLSQITATHTVLVTGVPGNLALIAAQIASSLGAKVICLARNKERAEAVKGLLPGVTVLSGAGDWVAGVKAETGGRGVDVILDHVGVVREGLGCLAFGGTVVVVGFAGRAGEMEKVGMNRILLKGARVVGYRFGEGGRKGMFDVQECWRGYLGMVERGEVRAVVDGRRYVGFKDVGRAMEDLEKGRLVGKAVVEVGEGVGAKL</sequence>
<evidence type="ECO:0000313" key="4">
    <source>
        <dbReference type="Proteomes" id="UP000308133"/>
    </source>
</evidence>
<dbReference type="GO" id="GO:0016491">
    <property type="term" value="F:oxidoreductase activity"/>
    <property type="evidence" value="ECO:0007669"/>
    <property type="project" value="InterPro"/>
</dbReference>
<proteinExistence type="predicted"/>
<accession>A0A4U7AK85</accession>
<dbReference type="InterPro" id="IPR013149">
    <property type="entry name" value="ADH-like_C"/>
</dbReference>
<dbReference type="PANTHER" id="PTHR43677">
    <property type="entry name" value="SHORT-CHAIN DEHYDROGENASE/REDUCTASE"/>
    <property type="match status" value="1"/>
</dbReference>
<feature type="domain" description="Enoyl reductase (ER)" evidence="2">
    <location>
        <begin position="14"/>
        <end position="357"/>
    </location>
</feature>
<dbReference type="Pfam" id="PF08240">
    <property type="entry name" value="ADH_N"/>
    <property type="match status" value="1"/>
</dbReference>
<dbReference type="SUPFAM" id="SSF51735">
    <property type="entry name" value="NAD(P)-binding Rossmann-fold domains"/>
    <property type="match status" value="1"/>
</dbReference>
<gene>
    <name evidence="3" type="ORF">C1H76_9151</name>
</gene>
<dbReference type="Proteomes" id="UP000308133">
    <property type="component" value="Unassembled WGS sequence"/>
</dbReference>
<evidence type="ECO:0000256" key="1">
    <source>
        <dbReference type="SAM" id="MobiDB-lite"/>
    </source>
</evidence>
<dbReference type="PANTHER" id="PTHR43677:SF4">
    <property type="entry name" value="QUINONE OXIDOREDUCTASE-LIKE PROTEIN 2"/>
    <property type="match status" value="1"/>
</dbReference>
<feature type="compositionally biased region" description="Low complexity" evidence="1">
    <location>
        <begin position="82"/>
        <end position="104"/>
    </location>
</feature>
<dbReference type="InterPro" id="IPR020843">
    <property type="entry name" value="ER"/>
</dbReference>
<dbReference type="SMART" id="SM00829">
    <property type="entry name" value="PKS_ER"/>
    <property type="match status" value="1"/>
</dbReference>
<dbReference type="Pfam" id="PF00107">
    <property type="entry name" value="ADH_zinc_N"/>
    <property type="match status" value="1"/>
</dbReference>
<dbReference type="Gene3D" id="3.40.50.720">
    <property type="entry name" value="NAD(P)-binding Rossmann-like Domain"/>
    <property type="match status" value="1"/>
</dbReference>
<reference evidence="3 4" key="1">
    <citation type="submission" date="2018-02" db="EMBL/GenBank/DDBJ databases">
        <title>Draft genome sequences of Elsinoe sp., causing black scab on jojoba.</title>
        <authorList>
            <person name="Stodart B."/>
            <person name="Jeffress S."/>
            <person name="Ash G."/>
            <person name="Arun Chinnappa K."/>
        </authorList>
    </citation>
    <scope>NUCLEOTIDE SEQUENCE [LARGE SCALE GENOMIC DNA]</scope>
    <source>
        <strain evidence="3 4">Hillstone_2</strain>
    </source>
</reference>
<dbReference type="InterPro" id="IPR051397">
    <property type="entry name" value="Zn-ADH-like_protein"/>
</dbReference>
<evidence type="ECO:0000313" key="3">
    <source>
        <dbReference type="EMBL" id="TKX18363.1"/>
    </source>
</evidence>
<dbReference type="InterPro" id="IPR036291">
    <property type="entry name" value="NAD(P)-bd_dom_sf"/>
</dbReference>
<dbReference type="EMBL" id="PTQR01000128">
    <property type="protein sequence ID" value="TKX18363.1"/>
    <property type="molecule type" value="Genomic_DNA"/>
</dbReference>
<dbReference type="SUPFAM" id="SSF50129">
    <property type="entry name" value="GroES-like"/>
    <property type="match status" value="1"/>
</dbReference>